<protein>
    <submittedName>
        <fullName evidence="7">FixJ family two-component response regulator</fullName>
    </submittedName>
</protein>
<dbReference type="AlphaFoldDB" id="A0A7W7ZJV7"/>
<dbReference type="Pfam" id="PF00196">
    <property type="entry name" value="GerE"/>
    <property type="match status" value="1"/>
</dbReference>
<feature type="modified residue" description="4-aspartylphosphate" evidence="4">
    <location>
        <position position="86"/>
    </location>
</feature>
<dbReference type="SUPFAM" id="SSF52172">
    <property type="entry name" value="CheY-like"/>
    <property type="match status" value="1"/>
</dbReference>
<dbReference type="InterPro" id="IPR036388">
    <property type="entry name" value="WH-like_DNA-bd_sf"/>
</dbReference>
<gene>
    <name evidence="7" type="ORF">HDF16_005635</name>
</gene>
<keyword evidence="1" id="KW-0805">Transcription regulation</keyword>
<organism evidence="7 8">
    <name type="scientific">Granulicella aggregans</name>
    <dbReference type="NCBI Taxonomy" id="474949"/>
    <lineage>
        <taxon>Bacteria</taxon>
        <taxon>Pseudomonadati</taxon>
        <taxon>Acidobacteriota</taxon>
        <taxon>Terriglobia</taxon>
        <taxon>Terriglobales</taxon>
        <taxon>Acidobacteriaceae</taxon>
        <taxon>Granulicella</taxon>
    </lineage>
</organism>
<sequence>MQTAYVEPSTSPIPYRVQIASRLVEDIFTLSKQAEETVYLVSEEEQVHRETAEALEDLGIEVVSAFSEEEYLSMPRNDAAACLILDMQLCGNSGLEVQRRLLTGLHPPVIFVSEPSDTRTTVSAMKCGAIDFLTRPVDARALQAAIRTAFDQDYRTRPKKAELERLQRRLSLLTPREREVLPLVVGGLLNKQSASLLDISEVTLQIHRSQVMKKMAAESLADLVRMALKLRVPHWREN</sequence>
<dbReference type="PANTHER" id="PTHR44688:SF16">
    <property type="entry name" value="DNA-BINDING TRANSCRIPTIONAL ACTIVATOR DEVR_DOSR"/>
    <property type="match status" value="1"/>
</dbReference>
<dbReference type="SUPFAM" id="SSF46894">
    <property type="entry name" value="C-terminal effector domain of the bipartite response regulators"/>
    <property type="match status" value="1"/>
</dbReference>
<feature type="domain" description="HTH luxR-type" evidence="5">
    <location>
        <begin position="166"/>
        <end position="231"/>
    </location>
</feature>
<dbReference type="PROSITE" id="PS50043">
    <property type="entry name" value="HTH_LUXR_2"/>
    <property type="match status" value="1"/>
</dbReference>
<dbReference type="GO" id="GO:0006355">
    <property type="term" value="P:regulation of DNA-templated transcription"/>
    <property type="evidence" value="ECO:0007669"/>
    <property type="project" value="InterPro"/>
</dbReference>
<dbReference type="PROSITE" id="PS50110">
    <property type="entry name" value="RESPONSE_REGULATORY"/>
    <property type="match status" value="1"/>
</dbReference>
<evidence type="ECO:0000256" key="1">
    <source>
        <dbReference type="ARBA" id="ARBA00023015"/>
    </source>
</evidence>
<reference evidence="7 8" key="1">
    <citation type="submission" date="2020-08" db="EMBL/GenBank/DDBJ databases">
        <title>Genomic Encyclopedia of Type Strains, Phase IV (KMG-V): Genome sequencing to study the core and pangenomes of soil and plant-associated prokaryotes.</title>
        <authorList>
            <person name="Whitman W."/>
        </authorList>
    </citation>
    <scope>NUCLEOTIDE SEQUENCE [LARGE SCALE GENOMIC DNA]</scope>
    <source>
        <strain evidence="7 8">M8UP14</strain>
    </source>
</reference>
<feature type="domain" description="Response regulatory" evidence="6">
    <location>
        <begin position="37"/>
        <end position="150"/>
    </location>
</feature>
<accession>A0A7W7ZJV7</accession>
<dbReference type="PANTHER" id="PTHR44688">
    <property type="entry name" value="DNA-BINDING TRANSCRIPTIONAL ACTIVATOR DEVR_DOSR"/>
    <property type="match status" value="1"/>
</dbReference>
<evidence type="ECO:0000256" key="4">
    <source>
        <dbReference type="PROSITE-ProRule" id="PRU00169"/>
    </source>
</evidence>
<evidence type="ECO:0000313" key="7">
    <source>
        <dbReference type="EMBL" id="MBB5060899.1"/>
    </source>
</evidence>
<dbReference type="Gene3D" id="1.10.10.10">
    <property type="entry name" value="Winged helix-like DNA-binding domain superfamily/Winged helix DNA-binding domain"/>
    <property type="match status" value="1"/>
</dbReference>
<keyword evidence="2" id="KW-0238">DNA-binding</keyword>
<dbReference type="InterPro" id="IPR011006">
    <property type="entry name" value="CheY-like_superfamily"/>
</dbReference>
<dbReference type="SMART" id="SM00448">
    <property type="entry name" value="REC"/>
    <property type="match status" value="1"/>
</dbReference>
<keyword evidence="8" id="KW-1185">Reference proteome</keyword>
<dbReference type="SMART" id="SM00421">
    <property type="entry name" value="HTH_LUXR"/>
    <property type="match status" value="1"/>
</dbReference>
<keyword evidence="3" id="KW-0804">Transcription</keyword>
<comment type="caution">
    <text evidence="7">The sequence shown here is derived from an EMBL/GenBank/DDBJ whole genome shotgun (WGS) entry which is preliminary data.</text>
</comment>
<dbReference type="PRINTS" id="PR00038">
    <property type="entry name" value="HTHLUXR"/>
</dbReference>
<proteinExistence type="predicted"/>
<dbReference type="Pfam" id="PF00072">
    <property type="entry name" value="Response_reg"/>
    <property type="match status" value="1"/>
</dbReference>
<evidence type="ECO:0000259" key="5">
    <source>
        <dbReference type="PROSITE" id="PS50043"/>
    </source>
</evidence>
<dbReference type="RefSeq" id="WP_184223480.1">
    <property type="nucleotide sequence ID" value="NZ_JACHIP010000022.1"/>
</dbReference>
<dbReference type="InterPro" id="IPR001789">
    <property type="entry name" value="Sig_transdc_resp-reg_receiver"/>
</dbReference>
<evidence type="ECO:0000313" key="8">
    <source>
        <dbReference type="Proteomes" id="UP000540989"/>
    </source>
</evidence>
<evidence type="ECO:0000256" key="2">
    <source>
        <dbReference type="ARBA" id="ARBA00023125"/>
    </source>
</evidence>
<dbReference type="GO" id="GO:0003677">
    <property type="term" value="F:DNA binding"/>
    <property type="evidence" value="ECO:0007669"/>
    <property type="project" value="UniProtKB-KW"/>
</dbReference>
<dbReference type="InterPro" id="IPR016032">
    <property type="entry name" value="Sig_transdc_resp-reg_C-effctor"/>
</dbReference>
<keyword evidence="4" id="KW-0597">Phosphoprotein</keyword>
<dbReference type="CDD" id="cd06170">
    <property type="entry name" value="LuxR_C_like"/>
    <property type="match status" value="1"/>
</dbReference>
<dbReference type="Gene3D" id="3.40.50.2300">
    <property type="match status" value="1"/>
</dbReference>
<evidence type="ECO:0000256" key="3">
    <source>
        <dbReference type="ARBA" id="ARBA00023163"/>
    </source>
</evidence>
<dbReference type="InterPro" id="IPR000792">
    <property type="entry name" value="Tscrpt_reg_LuxR_C"/>
</dbReference>
<dbReference type="GO" id="GO:0000160">
    <property type="term" value="P:phosphorelay signal transduction system"/>
    <property type="evidence" value="ECO:0007669"/>
    <property type="project" value="InterPro"/>
</dbReference>
<evidence type="ECO:0000259" key="6">
    <source>
        <dbReference type="PROSITE" id="PS50110"/>
    </source>
</evidence>
<name>A0A7W7ZJV7_9BACT</name>
<dbReference type="Proteomes" id="UP000540989">
    <property type="component" value="Unassembled WGS sequence"/>
</dbReference>
<dbReference type="EMBL" id="JACHIP010000022">
    <property type="protein sequence ID" value="MBB5060899.1"/>
    <property type="molecule type" value="Genomic_DNA"/>
</dbReference>